<dbReference type="AlphaFoldDB" id="A0A6I2GD62"/>
<dbReference type="RefSeq" id="WP_153862173.1">
    <property type="nucleotide sequence ID" value="NZ_WJQR01000007.1"/>
</dbReference>
<evidence type="ECO:0000313" key="5">
    <source>
        <dbReference type="Proteomes" id="UP000469870"/>
    </source>
</evidence>
<keyword evidence="1" id="KW-0175">Coiled coil</keyword>
<evidence type="ECO:0000313" key="3">
    <source>
        <dbReference type="EMBL" id="MRI85730.1"/>
    </source>
</evidence>
<dbReference type="Proteomes" id="UP000469870">
    <property type="component" value="Unassembled WGS sequence"/>
</dbReference>
<dbReference type="EMBL" id="WJQR01000007">
    <property type="protein sequence ID" value="MRI81990.1"/>
    <property type="molecule type" value="Genomic_DNA"/>
</dbReference>
<organism evidence="3 4">
    <name type="scientific">Fundicoccus ignavus</name>
    <dbReference type="NCBI Taxonomy" id="2664442"/>
    <lineage>
        <taxon>Bacteria</taxon>
        <taxon>Bacillati</taxon>
        <taxon>Bacillota</taxon>
        <taxon>Bacilli</taxon>
        <taxon>Lactobacillales</taxon>
        <taxon>Aerococcaceae</taxon>
        <taxon>Fundicoccus</taxon>
    </lineage>
</organism>
<keyword evidence="4" id="KW-1185">Reference proteome</keyword>
<dbReference type="EMBL" id="WJQS01000006">
    <property type="protein sequence ID" value="MRI85730.1"/>
    <property type="molecule type" value="Genomic_DNA"/>
</dbReference>
<comment type="caution">
    <text evidence="3">The sequence shown here is derived from an EMBL/GenBank/DDBJ whole genome shotgun (WGS) entry which is preliminary data.</text>
</comment>
<protein>
    <submittedName>
        <fullName evidence="3">Uncharacterized protein</fullName>
    </submittedName>
</protein>
<dbReference type="Proteomes" id="UP000430975">
    <property type="component" value="Unassembled WGS sequence"/>
</dbReference>
<reference evidence="4 5" key="1">
    <citation type="submission" date="2019-11" db="EMBL/GenBank/DDBJ databases">
        <title>Characterisation of Fundicoccus ignavus gen. nov. sp. nov., a novel genus of the family Aerococcaceae isolated from bulk tank milk.</title>
        <authorList>
            <person name="Siebert A."/>
            <person name="Huptas C."/>
            <person name="Wenning M."/>
            <person name="Scherer S."/>
            <person name="Doll E.V."/>
        </authorList>
    </citation>
    <scope>NUCLEOTIDE SEQUENCE [LARGE SCALE GENOMIC DNA]</scope>
    <source>
        <strain evidence="2 5">DSM 109653</strain>
        <strain evidence="3 4">WS4759</strain>
    </source>
</reference>
<name>A0A6I2GD62_9LACT</name>
<accession>A0A6I2GD62</accession>
<evidence type="ECO:0000256" key="1">
    <source>
        <dbReference type="SAM" id="Coils"/>
    </source>
</evidence>
<evidence type="ECO:0000313" key="2">
    <source>
        <dbReference type="EMBL" id="MRI81990.1"/>
    </source>
</evidence>
<gene>
    <name evidence="3" type="ORF">GIY09_07605</name>
    <name evidence="2" type="ORF">GIY11_08230</name>
</gene>
<sequence length="139" mass="16206">MDQYKEMREVKQQTETVLALIEEALKKLNSASNWGLYDILGGGMISSIIKRNRMKDSNQLLHEIEAALRKLQAEYGDIELFLPEKFYFDFSTEFFDVWFDNIFTDLSVQSNLKRTKKQLEALQEQIFELDQAVAEALSN</sequence>
<feature type="coiled-coil region" evidence="1">
    <location>
        <begin position="11"/>
        <end position="74"/>
    </location>
</feature>
<feature type="coiled-coil region" evidence="1">
    <location>
        <begin position="105"/>
        <end position="139"/>
    </location>
</feature>
<proteinExistence type="predicted"/>
<evidence type="ECO:0000313" key="4">
    <source>
        <dbReference type="Proteomes" id="UP000430975"/>
    </source>
</evidence>